<organism evidence="2 3">
    <name type="scientific">Prymnesium parvum</name>
    <name type="common">Toxic golden alga</name>
    <dbReference type="NCBI Taxonomy" id="97485"/>
    <lineage>
        <taxon>Eukaryota</taxon>
        <taxon>Haptista</taxon>
        <taxon>Haptophyta</taxon>
        <taxon>Prymnesiophyceae</taxon>
        <taxon>Prymnesiales</taxon>
        <taxon>Prymnesiaceae</taxon>
        <taxon>Prymnesium</taxon>
    </lineage>
</organism>
<dbReference type="Gene3D" id="3.90.550.20">
    <property type="match status" value="1"/>
</dbReference>
<dbReference type="EMBL" id="JBGBPQ010000015">
    <property type="protein sequence ID" value="KAL1510571.1"/>
    <property type="molecule type" value="Genomic_DNA"/>
</dbReference>
<evidence type="ECO:0000313" key="3">
    <source>
        <dbReference type="Proteomes" id="UP001515480"/>
    </source>
</evidence>
<dbReference type="GO" id="GO:0016020">
    <property type="term" value="C:membrane"/>
    <property type="evidence" value="ECO:0007669"/>
    <property type="project" value="GOC"/>
</dbReference>
<dbReference type="AlphaFoldDB" id="A0AB34J049"/>
<name>A0AB34J049_PRYPA</name>
<dbReference type="InterPro" id="IPR029044">
    <property type="entry name" value="Nucleotide-diphossugar_trans"/>
</dbReference>
<evidence type="ECO:0008006" key="4">
    <source>
        <dbReference type="Google" id="ProtNLM"/>
    </source>
</evidence>
<gene>
    <name evidence="2" type="ORF">AB1Y20_006872</name>
</gene>
<dbReference type="GO" id="GO:0051999">
    <property type="term" value="P:mannosyl-inositol phosphorylceramide biosynthetic process"/>
    <property type="evidence" value="ECO:0007669"/>
    <property type="project" value="TreeGrafter"/>
</dbReference>
<reference evidence="2 3" key="1">
    <citation type="journal article" date="2024" name="Science">
        <title>Giant polyketide synthase enzymes in the biosynthesis of giant marine polyether toxins.</title>
        <authorList>
            <person name="Fallon T.R."/>
            <person name="Shende V.V."/>
            <person name="Wierzbicki I.H."/>
            <person name="Pendleton A.L."/>
            <person name="Watervoot N.F."/>
            <person name="Auber R.P."/>
            <person name="Gonzalez D.J."/>
            <person name="Wisecaver J.H."/>
            <person name="Moore B.S."/>
        </authorList>
    </citation>
    <scope>NUCLEOTIDE SEQUENCE [LARGE SCALE GENOMIC DNA]</scope>
    <source>
        <strain evidence="2 3">12B1</strain>
    </source>
</reference>
<sequence>MAEMIEVHRLAPAGAARAWAAWTGSWPGHGLRQRVWHDEDVAPLVRRAFPSLAPRILALRSLVERLDIARLAIMYLHGGVYADLDMELRSAPLLRCAVRLRRVILPFEVGRLIGQSILISPPRQPFWRELSARLVRGYNKSCYEPMNTGPDAITRVWNEHYGICGTSRSVAGGADVLIVDGFTQGPVTFHHLTGSWRKGESIARRRGERGCTFVRQHLRLRPRCTLVLNFTFDFARRMKCPGV</sequence>
<evidence type="ECO:0000313" key="2">
    <source>
        <dbReference type="EMBL" id="KAL1510571.1"/>
    </source>
</evidence>
<comment type="caution">
    <text evidence="2">The sequence shown here is derived from an EMBL/GenBank/DDBJ whole genome shotgun (WGS) entry which is preliminary data.</text>
</comment>
<dbReference type="InterPro" id="IPR007577">
    <property type="entry name" value="GlycoTrfase_DXD_sugar-bd_CS"/>
</dbReference>
<dbReference type="InterPro" id="IPR051706">
    <property type="entry name" value="Glycosyltransferase_domain"/>
</dbReference>
<dbReference type="Proteomes" id="UP001515480">
    <property type="component" value="Unassembled WGS sequence"/>
</dbReference>
<dbReference type="PANTHER" id="PTHR32385">
    <property type="entry name" value="MANNOSYL PHOSPHORYLINOSITOL CERAMIDE SYNTHASE"/>
    <property type="match status" value="1"/>
</dbReference>
<dbReference type="GO" id="GO:0000030">
    <property type="term" value="F:mannosyltransferase activity"/>
    <property type="evidence" value="ECO:0007669"/>
    <property type="project" value="TreeGrafter"/>
</dbReference>
<keyword evidence="1" id="KW-0808">Transferase</keyword>
<protein>
    <recommendedName>
        <fullName evidence="4">Alpha-1,4-N-acetylglucosaminyltransferase</fullName>
    </recommendedName>
</protein>
<proteinExistence type="predicted"/>
<dbReference type="PANTHER" id="PTHR32385:SF15">
    <property type="entry name" value="INOSITOL PHOSPHOCERAMIDE MANNOSYLTRANSFERASE 1"/>
    <property type="match status" value="1"/>
</dbReference>
<accession>A0AB34J049</accession>
<dbReference type="Pfam" id="PF04488">
    <property type="entry name" value="Gly_transf_sug"/>
    <property type="match status" value="1"/>
</dbReference>
<dbReference type="SUPFAM" id="SSF53448">
    <property type="entry name" value="Nucleotide-diphospho-sugar transferases"/>
    <property type="match status" value="1"/>
</dbReference>
<evidence type="ECO:0000256" key="1">
    <source>
        <dbReference type="ARBA" id="ARBA00022679"/>
    </source>
</evidence>
<keyword evidence="3" id="KW-1185">Reference proteome</keyword>